<dbReference type="AlphaFoldDB" id="A0A2T0JIE3"/>
<comment type="caution">
    <text evidence="1">The sequence shown here is derived from an EMBL/GenBank/DDBJ whole genome shotgun (WGS) entry which is preliminary data.</text>
</comment>
<protein>
    <submittedName>
        <fullName evidence="1">Uncharacterized protein</fullName>
    </submittedName>
</protein>
<sequence length="123" mass="14495">MEGREPAETTVYEYADAPARPWWLRWLPWRRAPRLVRAVTTREPLYTEQDREELLAYAIYREGLCPVCGGALEECTSHEATGIRFKAHRLRCRRRDAVLRAAEELENPRRPEALVWSTTTIRR</sequence>
<evidence type="ECO:0000313" key="2">
    <source>
        <dbReference type="Proteomes" id="UP000239415"/>
    </source>
</evidence>
<dbReference type="Proteomes" id="UP000239415">
    <property type="component" value="Unassembled WGS sequence"/>
</dbReference>
<name>A0A2T0JIE3_9ACTN</name>
<gene>
    <name evidence="1" type="ORF">CLV67_14229</name>
</gene>
<reference evidence="1 2" key="1">
    <citation type="submission" date="2018-03" db="EMBL/GenBank/DDBJ databases">
        <title>Genomic Encyclopedia of Archaeal and Bacterial Type Strains, Phase II (KMG-II): from individual species to whole genera.</title>
        <authorList>
            <person name="Goeker M."/>
        </authorList>
    </citation>
    <scope>NUCLEOTIDE SEQUENCE [LARGE SCALE GENOMIC DNA]</scope>
    <source>
        <strain evidence="1 2">DSM 43146</strain>
    </source>
</reference>
<accession>A0A2T0JIE3</accession>
<organism evidence="1 2">
    <name type="scientific">Actinoplanes italicus</name>
    <dbReference type="NCBI Taxonomy" id="113567"/>
    <lineage>
        <taxon>Bacteria</taxon>
        <taxon>Bacillati</taxon>
        <taxon>Actinomycetota</taxon>
        <taxon>Actinomycetes</taxon>
        <taxon>Micromonosporales</taxon>
        <taxon>Micromonosporaceae</taxon>
        <taxon>Actinoplanes</taxon>
    </lineage>
</organism>
<proteinExistence type="predicted"/>
<keyword evidence="2" id="KW-1185">Reference proteome</keyword>
<dbReference type="EMBL" id="PVMZ01000042">
    <property type="protein sequence ID" value="PRX07354.1"/>
    <property type="molecule type" value="Genomic_DNA"/>
</dbReference>
<dbReference type="RefSeq" id="WP_106330920.1">
    <property type="nucleotide sequence ID" value="NZ_BOMO01000163.1"/>
</dbReference>
<evidence type="ECO:0000313" key="1">
    <source>
        <dbReference type="EMBL" id="PRX07354.1"/>
    </source>
</evidence>